<evidence type="ECO:0000256" key="1">
    <source>
        <dbReference type="ARBA" id="ARBA00004651"/>
    </source>
</evidence>
<feature type="transmembrane region" description="Helical" evidence="7">
    <location>
        <begin position="379"/>
        <end position="400"/>
    </location>
</feature>
<feature type="transmembrane region" description="Helical" evidence="7">
    <location>
        <begin position="125"/>
        <end position="145"/>
    </location>
</feature>
<dbReference type="InterPro" id="IPR047135">
    <property type="entry name" value="YsiQ"/>
</dbReference>
<keyword evidence="2" id="KW-0813">Transport</keyword>
<dbReference type="GO" id="GO:0005886">
    <property type="term" value="C:plasma membrane"/>
    <property type="evidence" value="ECO:0007669"/>
    <property type="project" value="UniProtKB-SubCell"/>
</dbReference>
<dbReference type="GO" id="GO:0015297">
    <property type="term" value="F:antiporter activity"/>
    <property type="evidence" value="ECO:0007669"/>
    <property type="project" value="InterPro"/>
</dbReference>
<name>A0A0V8QH27_9FIRM</name>
<feature type="transmembrane region" description="Helical" evidence="7">
    <location>
        <begin position="151"/>
        <end position="177"/>
    </location>
</feature>
<reference evidence="8 9" key="1">
    <citation type="submission" date="2015-11" db="EMBL/GenBank/DDBJ databases">
        <title>Butyribacter intestini gen. nov., sp. nov., a butyric acid-producing bacterium of the family Lachnospiraceae isolated from the human faeces.</title>
        <authorList>
            <person name="Zou Y."/>
            <person name="Xue W."/>
            <person name="Luo G."/>
            <person name="Lv M."/>
        </authorList>
    </citation>
    <scope>NUCLEOTIDE SEQUENCE [LARGE SCALE GENOMIC DNA]</scope>
    <source>
        <strain evidence="8 9">ACET-33324</strain>
    </source>
</reference>
<evidence type="ECO:0008006" key="10">
    <source>
        <dbReference type="Google" id="ProtNLM"/>
    </source>
</evidence>
<feature type="transmembrane region" description="Helical" evidence="7">
    <location>
        <begin position="95"/>
        <end position="113"/>
    </location>
</feature>
<keyword evidence="9" id="KW-1185">Reference proteome</keyword>
<dbReference type="EMBL" id="LNAM01000079">
    <property type="protein sequence ID" value="KSV59840.1"/>
    <property type="molecule type" value="Genomic_DNA"/>
</dbReference>
<feature type="transmembrane region" description="Helical" evidence="7">
    <location>
        <begin position="20"/>
        <end position="42"/>
    </location>
</feature>
<dbReference type="InterPro" id="IPR002528">
    <property type="entry name" value="MATE_fam"/>
</dbReference>
<gene>
    <name evidence="8" type="ORF">ASU35_07490</name>
</gene>
<feature type="transmembrane region" description="Helical" evidence="7">
    <location>
        <begin position="321"/>
        <end position="341"/>
    </location>
</feature>
<dbReference type="AlphaFoldDB" id="A0A0V8QH27"/>
<evidence type="ECO:0000313" key="9">
    <source>
        <dbReference type="Proteomes" id="UP000054874"/>
    </source>
</evidence>
<evidence type="ECO:0000256" key="5">
    <source>
        <dbReference type="ARBA" id="ARBA00022989"/>
    </source>
</evidence>
<protein>
    <recommendedName>
        <fullName evidence="10">MATE family efflux transporter</fullName>
    </recommendedName>
</protein>
<keyword evidence="6 7" id="KW-0472">Membrane</keyword>
<dbReference type="Pfam" id="PF01554">
    <property type="entry name" value="MatE"/>
    <property type="match status" value="2"/>
</dbReference>
<dbReference type="Proteomes" id="UP000054874">
    <property type="component" value="Unassembled WGS sequence"/>
</dbReference>
<dbReference type="STRING" id="290052.ASU35_07490"/>
<feature type="transmembrane region" description="Helical" evidence="7">
    <location>
        <begin position="353"/>
        <end position="373"/>
    </location>
</feature>
<dbReference type="CDD" id="cd13134">
    <property type="entry name" value="MATE_like_8"/>
    <property type="match status" value="1"/>
</dbReference>
<evidence type="ECO:0000256" key="3">
    <source>
        <dbReference type="ARBA" id="ARBA00022475"/>
    </source>
</evidence>
<dbReference type="PIRSF" id="PIRSF006603">
    <property type="entry name" value="DinF"/>
    <property type="match status" value="1"/>
</dbReference>
<dbReference type="NCBIfam" id="TIGR00797">
    <property type="entry name" value="matE"/>
    <property type="match status" value="1"/>
</dbReference>
<comment type="caution">
    <text evidence="8">The sequence shown here is derived from an EMBL/GenBank/DDBJ whole genome shotgun (WGS) entry which is preliminary data.</text>
</comment>
<feature type="transmembrane region" description="Helical" evidence="7">
    <location>
        <begin position="282"/>
        <end position="301"/>
    </location>
</feature>
<evidence type="ECO:0000313" key="8">
    <source>
        <dbReference type="EMBL" id="KSV59840.1"/>
    </source>
</evidence>
<organism evidence="8 9">
    <name type="scientific">Acetivibrio ethanolgignens</name>
    <dbReference type="NCBI Taxonomy" id="290052"/>
    <lineage>
        <taxon>Bacteria</taxon>
        <taxon>Bacillati</taxon>
        <taxon>Bacillota</taxon>
        <taxon>Clostridia</taxon>
        <taxon>Eubacteriales</taxon>
        <taxon>Oscillospiraceae</taxon>
        <taxon>Acetivibrio</taxon>
    </lineage>
</organism>
<feature type="transmembrane region" description="Helical" evidence="7">
    <location>
        <begin position="251"/>
        <end position="270"/>
    </location>
</feature>
<evidence type="ECO:0000256" key="4">
    <source>
        <dbReference type="ARBA" id="ARBA00022692"/>
    </source>
</evidence>
<proteinExistence type="predicted"/>
<evidence type="ECO:0000256" key="6">
    <source>
        <dbReference type="ARBA" id="ARBA00023136"/>
    </source>
</evidence>
<accession>A0A0V8QH27</accession>
<keyword evidence="3" id="KW-1003">Cell membrane</keyword>
<feature type="transmembrane region" description="Helical" evidence="7">
    <location>
        <begin position="54"/>
        <end position="75"/>
    </location>
</feature>
<sequence length="412" mass="45726">MVSHFSQDAIGAIGNANQVISFFLLAFMIISSATGIVVAQYVGAKQTERLNKVYTLSICLNLFLGIMVGLILFFFSKDILRVLNVSSELIELSSSYLRIVGSMLFTIALINVFDQIVRSNGKTYIGLIIALSMNGLNIIGNYLFLYGPLKIMGLGFVGVAVSIVISEVIALVIYIIFFQKSIKGKISIKYLFPLPKDELKKLIKIGVPATGENISYDISQLVIIAIINLMGTMSLNTKIYCSILAQFSYSFSMAIAVAMSIVVGQSVGAGKLDFIYKQVKKVLTYAMILSVLVATVNYLLSPYTLSLFTSESEVLYLGQKVMLVAIFLEIGRTCNIVIIYSLKAAGDVKFPTFLGMTTQWLIAVLLTILFYKYTSWDIVGVWIAMALDEIIRAVFVYVRWNGRKWEKKRIVE</sequence>
<dbReference type="InterPro" id="IPR048279">
    <property type="entry name" value="MdtK-like"/>
</dbReference>
<keyword evidence="4 7" id="KW-0812">Transmembrane</keyword>
<feature type="transmembrane region" description="Helical" evidence="7">
    <location>
        <begin position="221"/>
        <end position="245"/>
    </location>
</feature>
<evidence type="ECO:0000256" key="2">
    <source>
        <dbReference type="ARBA" id="ARBA00022448"/>
    </source>
</evidence>
<comment type="subcellular location">
    <subcellularLocation>
        <location evidence="1">Cell membrane</location>
        <topology evidence="1">Multi-pass membrane protein</topology>
    </subcellularLocation>
</comment>
<dbReference type="GO" id="GO:0042910">
    <property type="term" value="F:xenobiotic transmembrane transporter activity"/>
    <property type="evidence" value="ECO:0007669"/>
    <property type="project" value="InterPro"/>
</dbReference>
<dbReference type="PANTHER" id="PTHR42925">
    <property type="entry name" value="MULTIDRUG AND TOXIN EFFLUX PROTEIN MATE FAMILY"/>
    <property type="match status" value="1"/>
</dbReference>
<dbReference type="PANTHER" id="PTHR42925:SF1">
    <property type="entry name" value="VIRULENCE FACTOR MVIN"/>
    <property type="match status" value="1"/>
</dbReference>
<evidence type="ECO:0000256" key="7">
    <source>
        <dbReference type="SAM" id="Phobius"/>
    </source>
</evidence>
<keyword evidence="5 7" id="KW-1133">Transmembrane helix</keyword>